<proteinExistence type="predicted"/>
<dbReference type="Proteomes" id="UP000199029">
    <property type="component" value="Unassembled WGS sequence"/>
</dbReference>
<dbReference type="STRING" id="1227077.SAMN04515668_4348"/>
<organism evidence="1 2">
    <name type="scientific">Hymenobacter arizonensis</name>
    <name type="common">Siccationidurans arizonensis</name>
    <dbReference type="NCBI Taxonomy" id="1227077"/>
    <lineage>
        <taxon>Bacteria</taxon>
        <taxon>Pseudomonadati</taxon>
        <taxon>Bacteroidota</taxon>
        <taxon>Cytophagia</taxon>
        <taxon>Cytophagales</taxon>
        <taxon>Hymenobacteraceae</taxon>
        <taxon>Hymenobacter</taxon>
    </lineage>
</organism>
<evidence type="ECO:0000313" key="2">
    <source>
        <dbReference type="Proteomes" id="UP000199029"/>
    </source>
</evidence>
<gene>
    <name evidence="1" type="ORF">SAMN04515668_4348</name>
</gene>
<name>A0A1I6BCI3_HYMAR</name>
<dbReference type="EMBL" id="FOXS01000008">
    <property type="protein sequence ID" value="SFQ78653.1"/>
    <property type="molecule type" value="Genomic_DNA"/>
</dbReference>
<protein>
    <submittedName>
        <fullName evidence="1">Uncharacterized protein</fullName>
    </submittedName>
</protein>
<keyword evidence="2" id="KW-1185">Reference proteome</keyword>
<dbReference type="RefSeq" id="WP_143080327.1">
    <property type="nucleotide sequence ID" value="NZ_FOXS01000008.1"/>
</dbReference>
<sequence length="235" mass="25508">MLGSVPDTPFGHALGQFMLLFNGHLPFDEAALHAAFAALRDVAAREHPDRPWPLPTRHDNGAPAALTVEFLLGLGRARYARLPVVPAGAVGAALRTWHGARVEGVEYRRVEGPGLRVDFMQAADEEPRAWGTLFADCAWQALPATPRRPRAGARGVAHAKALVGAVLVGSQVGEDGRLTLAFSTGSRLEVVPGAPVWKTDYDLHLDGHYFHRFAGTFVERVPHVMEPDDFIDSDE</sequence>
<reference evidence="2" key="1">
    <citation type="submission" date="2016-10" db="EMBL/GenBank/DDBJ databases">
        <authorList>
            <person name="Varghese N."/>
            <person name="Submissions S."/>
        </authorList>
    </citation>
    <scope>NUCLEOTIDE SEQUENCE [LARGE SCALE GENOMIC DNA]</scope>
    <source>
        <strain evidence="2">OR362-8,ATCC BAA-1266,JCM 13504</strain>
    </source>
</reference>
<evidence type="ECO:0000313" key="1">
    <source>
        <dbReference type="EMBL" id="SFQ78653.1"/>
    </source>
</evidence>
<accession>A0A1I6BCI3</accession>
<dbReference type="AlphaFoldDB" id="A0A1I6BCI3"/>